<reference evidence="5 6" key="1">
    <citation type="journal article" date="2019" name="Nat. Med.">
        <title>A library of human gut bacterial isolates paired with longitudinal multiomics data enables mechanistic microbiome research.</title>
        <authorList>
            <person name="Poyet M."/>
            <person name="Groussin M."/>
            <person name="Gibbons S.M."/>
            <person name="Avila-Pacheco J."/>
            <person name="Jiang X."/>
            <person name="Kearney S.M."/>
            <person name="Perrotta A.R."/>
            <person name="Berdy B."/>
            <person name="Zhao S."/>
            <person name="Lieberman T.D."/>
            <person name="Swanson P.K."/>
            <person name="Smith M."/>
            <person name="Roesemann S."/>
            <person name="Alexander J.E."/>
            <person name="Rich S.A."/>
            <person name="Livny J."/>
            <person name="Vlamakis H."/>
            <person name="Clish C."/>
            <person name="Bullock K."/>
            <person name="Deik A."/>
            <person name="Scott J."/>
            <person name="Pierce K.A."/>
            <person name="Xavier R.J."/>
            <person name="Alm E.J."/>
        </authorList>
    </citation>
    <scope>NUCLEOTIDE SEQUENCE [LARGE SCALE GENOMIC DNA]</scope>
    <source>
        <strain evidence="5 6">BIOML-A266</strain>
    </source>
</reference>
<evidence type="ECO:0000313" key="5">
    <source>
        <dbReference type="EMBL" id="KAA2381221.1"/>
    </source>
</evidence>
<gene>
    <name evidence="5" type="ORF">F2Y10_01695</name>
</gene>
<protein>
    <submittedName>
        <fullName evidence="5">Glycoside hydrolase family 2</fullName>
    </submittedName>
</protein>
<feature type="signal peptide" evidence="3">
    <location>
        <begin position="1"/>
        <end position="22"/>
    </location>
</feature>
<dbReference type="InterPro" id="IPR054593">
    <property type="entry name" value="Beta-mannosidase-like_N2"/>
</dbReference>
<proteinExistence type="predicted"/>
<evidence type="ECO:0000313" key="6">
    <source>
        <dbReference type="Proteomes" id="UP000322940"/>
    </source>
</evidence>
<dbReference type="Pfam" id="PF22666">
    <property type="entry name" value="Glyco_hydro_2_N2"/>
    <property type="match status" value="1"/>
</dbReference>
<dbReference type="Proteomes" id="UP000322940">
    <property type="component" value="Unassembled WGS sequence"/>
</dbReference>
<keyword evidence="2 5" id="KW-0378">Hydrolase</keyword>
<evidence type="ECO:0000256" key="2">
    <source>
        <dbReference type="ARBA" id="ARBA00022801"/>
    </source>
</evidence>
<feature type="domain" description="Beta-mannosidase-like galactose-binding" evidence="4">
    <location>
        <begin position="957"/>
        <end position="1027"/>
    </location>
</feature>
<sequence length="1072" mass="118041">MNKLSKLILMLPLALAPLAGQAALAAGFVAPPDSVQTSVYWYWLSGNVSKEGVVKDLEAMKRAGINRAFIGNIGLGELATPYAPVKLFTDEWWEVTHAALKRASELGIEIGMFNSPGWSQAGGPWIEPGQAMRYLASVKAHVRGGGKVEVELPRPSADFQDVRVVAYPAPAVGRAALTAADTRVTAAGTAAGAQCLIDGDPATELLFDGSPEAVIDLVTDADLDLRNITVWPARRPIRAQAELQVKGADGYRTVASFGIDRSNPNIEVGFDPYAPVSVSVAKTTGREFRLIVRGAGKDTGLGEVLLSSLPRVERYAEKTFAKMFQSPLPYWEEYQWRDQPVLDAESLAVDPAEVVDITECLDGDRLVWEAPAGEWVVMRTGMRPTGIQNSPAAPEGTGLEVDKMTPAYLQHHFDAFIGEILRRIPAEDRRTFRVVVADSYEKGGQNFTDTFLTDFRERYGYDALPFLPVYDGVVVGSQDISDRFLWDMRRLAADKLAYAHIGGLREIAHKYGLTLWLENYGHWGYPGEFLQYGGQSDEVGGEFWGEGSLGDIENRAASSCAHIYGKRKVSAESYTSAGNDFGRYPAMVKPRGDRFFSEGINNTLLHVYISQPGDELPGMNAWFGTEFNRNNTWFSHIDLFTDYLKRVNYMLQQGLNVADVAYFIGEDAPKMTGVTDPALPRGYQYDYINGEVLLERATVKDGLWTLPHGTQYWILMLPKLETMRPELLAKLQALVREGGVLLGPAPQRSPSLEGYPDADARVRRMAAELWGGVDGKAVKAARYGKGAVLDGMSMEEALAYVQCLPDCEVGADVPVLFGHRDAGDVQIYFLTNQSDARIAFPCTLRVTGSVPEAWDAVTGAIRPLPEFEDDGRRTTLPMVLEPNQSLFVVLRADGAGAAHGDGTANFPTPVRVKTLDGPWTLTFQEGRRGPAEPVVADELKDLRLSDDESVRYFSGSVRYETTFDLRGKEKSGRLYVNTGQVGVMAKVYVNGKYAGGVWTAPYRVDVTDFVRKGKNTLVIDVVNTWVNRLIGDSRLPEDQRGTWTLNNPWRPDSQLQPSGLFNPVVIERMIAR</sequence>
<organism evidence="5 6">
    <name type="scientific">Alistipes onderdonkii</name>
    <dbReference type="NCBI Taxonomy" id="328813"/>
    <lineage>
        <taxon>Bacteria</taxon>
        <taxon>Pseudomonadati</taxon>
        <taxon>Bacteroidota</taxon>
        <taxon>Bacteroidia</taxon>
        <taxon>Bacteroidales</taxon>
        <taxon>Rikenellaceae</taxon>
        <taxon>Alistipes</taxon>
    </lineage>
</organism>
<evidence type="ECO:0000256" key="1">
    <source>
        <dbReference type="ARBA" id="ARBA00022729"/>
    </source>
</evidence>
<dbReference type="EMBL" id="VVXH01000001">
    <property type="protein sequence ID" value="KAA2381221.1"/>
    <property type="molecule type" value="Genomic_DNA"/>
</dbReference>
<dbReference type="PANTHER" id="PTHR43817">
    <property type="entry name" value="GLYCOSYL HYDROLASE"/>
    <property type="match status" value="1"/>
</dbReference>
<dbReference type="GO" id="GO:0004553">
    <property type="term" value="F:hydrolase activity, hydrolyzing O-glycosyl compounds"/>
    <property type="evidence" value="ECO:0007669"/>
    <property type="project" value="UniProtKB-ARBA"/>
</dbReference>
<dbReference type="PANTHER" id="PTHR43817:SF1">
    <property type="entry name" value="HYDROLASE, FAMILY 43, PUTATIVE (AFU_ORTHOLOGUE AFUA_3G01660)-RELATED"/>
    <property type="match status" value="1"/>
</dbReference>
<dbReference type="InterPro" id="IPR008979">
    <property type="entry name" value="Galactose-bd-like_sf"/>
</dbReference>
<dbReference type="Pfam" id="PF17132">
    <property type="entry name" value="Glyco_hydro_106"/>
    <property type="match status" value="1"/>
</dbReference>
<dbReference type="NCBIfam" id="NF045579">
    <property type="entry name" value="rhamnoside_JR"/>
    <property type="match status" value="1"/>
</dbReference>
<comment type="caution">
    <text evidence="5">The sequence shown here is derived from an EMBL/GenBank/DDBJ whole genome shotgun (WGS) entry which is preliminary data.</text>
</comment>
<dbReference type="SUPFAM" id="SSF49785">
    <property type="entry name" value="Galactose-binding domain-like"/>
    <property type="match status" value="1"/>
</dbReference>
<evidence type="ECO:0000259" key="4">
    <source>
        <dbReference type="Pfam" id="PF22666"/>
    </source>
</evidence>
<accession>A0A5B3H5H7</accession>
<name>A0A5B3H5H7_9BACT</name>
<evidence type="ECO:0000256" key="3">
    <source>
        <dbReference type="SAM" id="SignalP"/>
    </source>
</evidence>
<dbReference type="RefSeq" id="WP_130064476.1">
    <property type="nucleotide sequence ID" value="NZ_RCXC01000001.1"/>
</dbReference>
<keyword evidence="1 3" id="KW-0732">Signal</keyword>
<dbReference type="AlphaFoldDB" id="A0A5B3H5H7"/>
<dbReference type="Gene3D" id="2.60.120.260">
    <property type="entry name" value="Galactose-binding domain-like"/>
    <property type="match status" value="1"/>
</dbReference>
<feature type="chain" id="PRO_5024323241" evidence="3">
    <location>
        <begin position="23"/>
        <end position="1072"/>
    </location>
</feature>